<comment type="caution">
    <text evidence="2">The sequence shown here is derived from an EMBL/GenBank/DDBJ whole genome shotgun (WGS) entry which is preliminary data.</text>
</comment>
<keyword evidence="3" id="KW-1185">Reference proteome</keyword>
<proteinExistence type="predicted"/>
<accession>A0A841CH56</accession>
<reference evidence="2 3" key="1">
    <citation type="submission" date="2020-08" db="EMBL/GenBank/DDBJ databases">
        <title>Genomic Encyclopedia of Type Strains, Phase III (KMG-III): the genomes of soil and plant-associated and newly described type strains.</title>
        <authorList>
            <person name="Whitman W."/>
        </authorList>
    </citation>
    <scope>NUCLEOTIDE SEQUENCE [LARGE SCALE GENOMIC DNA]</scope>
    <source>
        <strain evidence="2 3">CECT 8640</strain>
    </source>
</reference>
<name>A0A841CH56_9PSEU</name>
<dbReference type="AlphaFoldDB" id="A0A841CH56"/>
<evidence type="ECO:0000313" key="2">
    <source>
        <dbReference type="EMBL" id="MBB5956320.1"/>
    </source>
</evidence>
<dbReference type="EMBL" id="JACHJN010000004">
    <property type="protein sequence ID" value="MBB5956320.1"/>
    <property type="molecule type" value="Genomic_DNA"/>
</dbReference>
<gene>
    <name evidence="2" type="ORF">FHS29_002906</name>
</gene>
<dbReference type="RefSeq" id="WP_184691123.1">
    <property type="nucleotide sequence ID" value="NZ_JACHJN010000004.1"/>
</dbReference>
<evidence type="ECO:0000256" key="1">
    <source>
        <dbReference type="SAM" id="MobiDB-lite"/>
    </source>
</evidence>
<organism evidence="2 3">
    <name type="scientific">Saccharothrix tamanrassetensis</name>
    <dbReference type="NCBI Taxonomy" id="1051531"/>
    <lineage>
        <taxon>Bacteria</taxon>
        <taxon>Bacillati</taxon>
        <taxon>Actinomycetota</taxon>
        <taxon>Actinomycetes</taxon>
        <taxon>Pseudonocardiales</taxon>
        <taxon>Pseudonocardiaceae</taxon>
        <taxon>Saccharothrix</taxon>
    </lineage>
</organism>
<protein>
    <submittedName>
        <fullName evidence="2">Uncharacterized protein</fullName>
    </submittedName>
</protein>
<feature type="region of interest" description="Disordered" evidence="1">
    <location>
        <begin position="1"/>
        <end position="21"/>
    </location>
</feature>
<sequence length="119" mass="13049">MPTDGDPGARTADARPAGAGTADDEIADIGIIIDPDTYTRAVPHDALTRLRRRGVVRADDFVAVFRHADVRTVLRTRDLLLLAEPAGEPTRLRSNFRNGARSLPVRHQLGSSPIQRWSD</sequence>
<dbReference type="Proteomes" id="UP000547510">
    <property type="component" value="Unassembled WGS sequence"/>
</dbReference>
<evidence type="ECO:0000313" key="3">
    <source>
        <dbReference type="Proteomes" id="UP000547510"/>
    </source>
</evidence>